<dbReference type="EMBL" id="ML736843">
    <property type="protein sequence ID" value="KAE8399010.1"/>
    <property type="molecule type" value="Genomic_DNA"/>
</dbReference>
<evidence type="ECO:0000256" key="1">
    <source>
        <dbReference type="SAM" id="MobiDB-lite"/>
    </source>
</evidence>
<dbReference type="AlphaFoldDB" id="A0A5N7CXU4"/>
<evidence type="ECO:0000313" key="2">
    <source>
        <dbReference type="EMBL" id="KAE8399010.1"/>
    </source>
</evidence>
<gene>
    <name evidence="2" type="ORF">BDV37DRAFT_288004</name>
</gene>
<dbReference type="OrthoDB" id="4437859at2759"/>
<dbReference type="RefSeq" id="XP_031936329.1">
    <property type="nucleotide sequence ID" value="XM_032088205.1"/>
</dbReference>
<protein>
    <submittedName>
        <fullName evidence="2">Uncharacterized protein</fullName>
    </submittedName>
</protein>
<feature type="compositionally biased region" description="Basic and acidic residues" evidence="1">
    <location>
        <begin position="197"/>
        <end position="207"/>
    </location>
</feature>
<name>A0A5N7CXU4_9EURO</name>
<organism evidence="2 3">
    <name type="scientific">Aspergillus pseudonomiae</name>
    <dbReference type="NCBI Taxonomy" id="1506151"/>
    <lineage>
        <taxon>Eukaryota</taxon>
        <taxon>Fungi</taxon>
        <taxon>Dikarya</taxon>
        <taxon>Ascomycota</taxon>
        <taxon>Pezizomycotina</taxon>
        <taxon>Eurotiomycetes</taxon>
        <taxon>Eurotiomycetidae</taxon>
        <taxon>Eurotiales</taxon>
        <taxon>Aspergillaceae</taxon>
        <taxon>Aspergillus</taxon>
        <taxon>Aspergillus subgen. Circumdati</taxon>
    </lineage>
</organism>
<feature type="region of interest" description="Disordered" evidence="1">
    <location>
        <begin position="197"/>
        <end position="218"/>
    </location>
</feature>
<accession>A0A5N7CXU4</accession>
<sequence length="218" mass="25413">MGKLLSELYNTRSSSKLTLHFSTFHVLAIMAEPSSPKAPDGYKFLEIIIPVFTETNKGLEYLTRIQEHLRTWKARIQRTSPDNPGSYDFIFMACEVEGAQVDEDERAKGKYESLKQIEEMREKGKPQFMFANLRICVKKDVRSDWDKETPLYTSSYPHHGDNEHTQRGELWYNQHFVDCYNAVMSMVVGMIADEEHQVKGTDSEKRRPPPTKNYFFDE</sequence>
<dbReference type="GeneID" id="43672896"/>
<proteinExistence type="predicted"/>
<dbReference type="Proteomes" id="UP000325579">
    <property type="component" value="Unassembled WGS sequence"/>
</dbReference>
<reference evidence="2 3" key="1">
    <citation type="submission" date="2019-04" db="EMBL/GenBank/DDBJ databases">
        <authorList>
            <consortium name="DOE Joint Genome Institute"/>
            <person name="Mondo S."/>
            <person name="Kjaerbolling I."/>
            <person name="Vesth T."/>
            <person name="Frisvad J.C."/>
            <person name="Nybo J.L."/>
            <person name="Theobald S."/>
            <person name="Kildgaard S."/>
            <person name="Isbrandt T."/>
            <person name="Kuo A."/>
            <person name="Sato A."/>
            <person name="Lyhne E.K."/>
            <person name="Kogle M.E."/>
            <person name="Wiebenga A."/>
            <person name="Kun R.S."/>
            <person name="Lubbers R.J."/>
            <person name="Makela M.R."/>
            <person name="Barry K."/>
            <person name="Chovatia M."/>
            <person name="Clum A."/>
            <person name="Daum C."/>
            <person name="Haridas S."/>
            <person name="He G."/>
            <person name="LaButti K."/>
            <person name="Lipzen A."/>
            <person name="Riley R."/>
            <person name="Salamov A."/>
            <person name="Simmons B.A."/>
            <person name="Magnuson J.K."/>
            <person name="Henrissat B."/>
            <person name="Mortensen U.H."/>
            <person name="Larsen T.O."/>
            <person name="Devries R.P."/>
            <person name="Grigoriev I.V."/>
            <person name="Machida M."/>
            <person name="Baker S.E."/>
            <person name="Andersen M.R."/>
            <person name="Cantor M.N."/>
            <person name="Hua S.X."/>
        </authorList>
    </citation>
    <scope>NUCLEOTIDE SEQUENCE [LARGE SCALE GENOMIC DNA]</scope>
    <source>
        <strain evidence="2 3">CBS 119388</strain>
    </source>
</reference>
<evidence type="ECO:0000313" key="3">
    <source>
        <dbReference type="Proteomes" id="UP000325579"/>
    </source>
</evidence>
<keyword evidence="3" id="KW-1185">Reference proteome</keyword>